<proteinExistence type="inferred from homology"/>
<name>A0A2L1GM43_9BACT</name>
<dbReference type="CDD" id="cd00430">
    <property type="entry name" value="PLPDE_III_AR"/>
    <property type="match status" value="1"/>
</dbReference>
<dbReference type="InterPro" id="IPR029066">
    <property type="entry name" value="PLP-binding_barrel"/>
</dbReference>
<dbReference type="FunFam" id="3.20.20.10:FF:000002">
    <property type="entry name" value="Alanine racemase"/>
    <property type="match status" value="1"/>
</dbReference>
<dbReference type="Gene3D" id="2.40.37.10">
    <property type="entry name" value="Lyase, Ornithine Decarboxylase, Chain A, domain 1"/>
    <property type="match status" value="1"/>
</dbReference>
<keyword evidence="10" id="KW-1185">Reference proteome</keyword>
<organism evidence="9 10">
    <name type="scientific">Desulfobulbus oralis</name>
    <dbReference type="NCBI Taxonomy" id="1986146"/>
    <lineage>
        <taxon>Bacteria</taxon>
        <taxon>Pseudomonadati</taxon>
        <taxon>Thermodesulfobacteriota</taxon>
        <taxon>Desulfobulbia</taxon>
        <taxon>Desulfobulbales</taxon>
        <taxon>Desulfobulbaceae</taxon>
        <taxon>Desulfobulbus</taxon>
    </lineage>
</organism>
<comment type="similarity">
    <text evidence="5">Belongs to the alanine racemase family.</text>
</comment>
<dbReference type="OrthoDB" id="9813814at2"/>
<dbReference type="InterPro" id="IPR020622">
    <property type="entry name" value="Ala_racemase_pyridoxalP-BS"/>
</dbReference>
<comment type="pathway">
    <text evidence="5">Amino-acid biosynthesis; D-alanine biosynthesis; D-alanine from L-alanine: step 1/1.</text>
</comment>
<comment type="catalytic activity">
    <reaction evidence="1 5">
        <text>L-alanine = D-alanine</text>
        <dbReference type="Rhea" id="RHEA:20249"/>
        <dbReference type="ChEBI" id="CHEBI:57416"/>
        <dbReference type="ChEBI" id="CHEBI:57972"/>
        <dbReference type="EC" id="5.1.1.1"/>
    </reaction>
</comment>
<dbReference type="PANTHER" id="PTHR30511:SF0">
    <property type="entry name" value="ALANINE RACEMASE, CATABOLIC-RELATED"/>
    <property type="match status" value="1"/>
</dbReference>
<dbReference type="Gene3D" id="3.20.20.10">
    <property type="entry name" value="Alanine racemase"/>
    <property type="match status" value="1"/>
</dbReference>
<dbReference type="Proteomes" id="UP000239867">
    <property type="component" value="Chromosome"/>
</dbReference>
<evidence type="ECO:0000256" key="2">
    <source>
        <dbReference type="ARBA" id="ARBA00001933"/>
    </source>
</evidence>
<dbReference type="SUPFAM" id="SSF51419">
    <property type="entry name" value="PLP-binding barrel"/>
    <property type="match status" value="1"/>
</dbReference>
<dbReference type="SUPFAM" id="SSF50621">
    <property type="entry name" value="Alanine racemase C-terminal domain-like"/>
    <property type="match status" value="1"/>
</dbReference>
<feature type="active site" description="Proton acceptor; specific for D-alanine" evidence="5">
    <location>
        <position position="35"/>
    </location>
</feature>
<feature type="binding site" evidence="5 7">
    <location>
        <position position="133"/>
    </location>
    <ligand>
        <name>substrate</name>
    </ligand>
</feature>
<feature type="binding site" evidence="5 7">
    <location>
        <position position="314"/>
    </location>
    <ligand>
        <name>substrate</name>
    </ligand>
</feature>
<dbReference type="AlphaFoldDB" id="A0A2L1GM43"/>
<dbReference type="GO" id="GO:0030170">
    <property type="term" value="F:pyridoxal phosphate binding"/>
    <property type="evidence" value="ECO:0007669"/>
    <property type="project" value="UniProtKB-UniRule"/>
</dbReference>
<sequence length="374" mass="39874">MEASKRVIVSRAALVHNFALCRRQANGAGIIALVKADAYGHGMLECARLFANLGAAGLAVADAVEGVALREAGLAVPIYVLAGLAPQTVPGIVAHNLTPLVSDGAMLERLAHEAQRQKRVCTVHLKVDVGMGRQGALPEDFPELTRKALSLPAIQIGGMMAHLPKADDRNSDHSERARDAFARVSAVARALVPYPLFCHLASSGALFYVADSRFDQVRPGIALYGCYPGGAAGKKSAGAPDLRPAMSWTADILLVRQVPAGHSIGYDCTWITKRPTKMAVLPLGYADGYLRRLSNRGQVLIAGRRAPVLGRVSMNLTVVDVTDIPGVDAGDEAVLLGRQGADEITADELAGWMETINYEALCLIGRLNRRVYQD</sequence>
<dbReference type="NCBIfam" id="TIGR00492">
    <property type="entry name" value="alr"/>
    <property type="match status" value="1"/>
</dbReference>
<keyword evidence="4 5" id="KW-0413">Isomerase</keyword>
<feature type="active site" description="Proton acceptor; specific for L-alanine" evidence="5">
    <location>
        <position position="266"/>
    </location>
</feature>
<comment type="cofactor">
    <cofactor evidence="2 5 6">
        <name>pyridoxal 5'-phosphate</name>
        <dbReference type="ChEBI" id="CHEBI:597326"/>
    </cofactor>
</comment>
<dbReference type="GO" id="GO:0005829">
    <property type="term" value="C:cytosol"/>
    <property type="evidence" value="ECO:0007669"/>
    <property type="project" value="TreeGrafter"/>
</dbReference>
<dbReference type="PRINTS" id="PR00992">
    <property type="entry name" value="ALARACEMASE"/>
</dbReference>
<protein>
    <recommendedName>
        <fullName evidence="5">Alanine racemase</fullName>
        <ecNumber evidence="5">5.1.1.1</ecNumber>
    </recommendedName>
</protein>
<dbReference type="KEGG" id="deo:CAY53_03915"/>
<feature type="domain" description="Alanine racemase C-terminal" evidence="8">
    <location>
        <begin position="245"/>
        <end position="373"/>
    </location>
</feature>
<evidence type="ECO:0000256" key="4">
    <source>
        <dbReference type="ARBA" id="ARBA00023235"/>
    </source>
</evidence>
<dbReference type="UniPathway" id="UPA00042">
    <property type="reaction ID" value="UER00497"/>
</dbReference>
<evidence type="ECO:0000313" key="9">
    <source>
        <dbReference type="EMBL" id="AVD70732.1"/>
    </source>
</evidence>
<dbReference type="EC" id="5.1.1.1" evidence="5"/>
<evidence type="ECO:0000256" key="1">
    <source>
        <dbReference type="ARBA" id="ARBA00000316"/>
    </source>
</evidence>
<comment type="function">
    <text evidence="5">Catalyzes the interconversion of L-alanine and D-alanine. May also act on other amino acids.</text>
</comment>
<reference evidence="9 10" key="1">
    <citation type="journal article" date="2018" name="MBio">
        <title>Insights into the evolution of host association through the isolation and characterization of a novel human periodontal pathobiont, Desulfobulbus oralis.</title>
        <authorList>
            <person name="Cross K.L."/>
            <person name="Chirania P."/>
            <person name="Xiong W."/>
            <person name="Beall C.J."/>
            <person name="Elkins J.G."/>
            <person name="Giannone R.J."/>
            <person name="Griffen A.L."/>
            <person name="Guss A.M."/>
            <person name="Hettich R.L."/>
            <person name="Joshi S.S."/>
            <person name="Mokrzan E.M."/>
            <person name="Martin R.K."/>
            <person name="Zhulin I.B."/>
            <person name="Leys E.J."/>
            <person name="Podar M."/>
        </authorList>
    </citation>
    <scope>NUCLEOTIDE SEQUENCE [LARGE SCALE GENOMIC DNA]</scope>
    <source>
        <strain evidence="9 10">ORNL</strain>
    </source>
</reference>
<evidence type="ECO:0000259" key="8">
    <source>
        <dbReference type="SMART" id="SM01005"/>
    </source>
</evidence>
<dbReference type="PANTHER" id="PTHR30511">
    <property type="entry name" value="ALANINE RACEMASE"/>
    <property type="match status" value="1"/>
</dbReference>
<dbReference type="InterPro" id="IPR011079">
    <property type="entry name" value="Ala_racemase_C"/>
</dbReference>
<gene>
    <name evidence="9" type="ORF">CAY53_03915</name>
</gene>
<dbReference type="GO" id="GO:0030632">
    <property type="term" value="P:D-alanine biosynthetic process"/>
    <property type="evidence" value="ECO:0007669"/>
    <property type="project" value="UniProtKB-UniRule"/>
</dbReference>
<dbReference type="InterPro" id="IPR009006">
    <property type="entry name" value="Ala_racemase/Decarboxylase_C"/>
</dbReference>
<feature type="modified residue" description="N6-(pyridoxal phosphate)lysine" evidence="5 6">
    <location>
        <position position="35"/>
    </location>
</feature>
<evidence type="ECO:0000313" key="10">
    <source>
        <dbReference type="Proteomes" id="UP000239867"/>
    </source>
</evidence>
<dbReference type="GO" id="GO:0008784">
    <property type="term" value="F:alanine racemase activity"/>
    <property type="evidence" value="ECO:0007669"/>
    <property type="project" value="UniProtKB-UniRule"/>
</dbReference>
<dbReference type="RefSeq" id="WP_104936024.1">
    <property type="nucleotide sequence ID" value="NZ_CP021255.1"/>
</dbReference>
<dbReference type="InterPro" id="IPR001608">
    <property type="entry name" value="Ala_racemase_N"/>
</dbReference>
<dbReference type="Pfam" id="PF00842">
    <property type="entry name" value="Ala_racemase_C"/>
    <property type="match status" value="1"/>
</dbReference>
<dbReference type="InterPro" id="IPR000821">
    <property type="entry name" value="Ala_racemase"/>
</dbReference>
<dbReference type="SMART" id="SM01005">
    <property type="entry name" value="Ala_racemase_C"/>
    <property type="match status" value="1"/>
</dbReference>
<dbReference type="PROSITE" id="PS00395">
    <property type="entry name" value="ALANINE_RACEMASE"/>
    <property type="match status" value="1"/>
</dbReference>
<dbReference type="EMBL" id="CP021255">
    <property type="protein sequence ID" value="AVD70732.1"/>
    <property type="molecule type" value="Genomic_DNA"/>
</dbReference>
<keyword evidence="3 5" id="KW-0663">Pyridoxal phosphate</keyword>
<evidence type="ECO:0000256" key="7">
    <source>
        <dbReference type="PIRSR" id="PIRSR600821-52"/>
    </source>
</evidence>
<dbReference type="Pfam" id="PF01168">
    <property type="entry name" value="Ala_racemase_N"/>
    <property type="match status" value="1"/>
</dbReference>
<dbReference type="HAMAP" id="MF_01201">
    <property type="entry name" value="Ala_racemase"/>
    <property type="match status" value="1"/>
</dbReference>
<evidence type="ECO:0000256" key="6">
    <source>
        <dbReference type="PIRSR" id="PIRSR600821-50"/>
    </source>
</evidence>
<evidence type="ECO:0000256" key="3">
    <source>
        <dbReference type="ARBA" id="ARBA00022898"/>
    </source>
</evidence>
<accession>A0A2L1GM43</accession>
<evidence type="ECO:0000256" key="5">
    <source>
        <dbReference type="HAMAP-Rule" id="MF_01201"/>
    </source>
</evidence>